<dbReference type="Pfam" id="PF22255">
    <property type="entry name" value="Gp44-like_2nd"/>
    <property type="match status" value="1"/>
</dbReference>
<dbReference type="Pfam" id="PF21683">
    <property type="entry name" value="GpP-like_1st"/>
    <property type="match status" value="1"/>
</dbReference>
<protein>
    <submittedName>
        <fullName evidence="6">Phage tail protein</fullName>
    </submittedName>
</protein>
<evidence type="ECO:0000259" key="3">
    <source>
        <dbReference type="Pfam" id="PF22174"/>
    </source>
</evidence>
<evidence type="ECO:0000313" key="7">
    <source>
        <dbReference type="Proteomes" id="UP000234505"/>
    </source>
</evidence>
<dbReference type="Gene3D" id="3.55.50.10">
    <property type="entry name" value="Baseplate protein-like domains"/>
    <property type="match status" value="1"/>
</dbReference>
<dbReference type="InterPro" id="IPR026276">
    <property type="entry name" value="Baseplate_GpP"/>
</dbReference>
<feature type="compositionally biased region" description="Basic residues" evidence="1">
    <location>
        <begin position="396"/>
        <end position="405"/>
    </location>
</feature>
<feature type="domain" description="Baseplate hub protein gp44/GpP-like second" evidence="4">
    <location>
        <begin position="102"/>
        <end position="184"/>
    </location>
</feature>
<name>A0A2J4RLE7_9ENTR</name>
<gene>
    <name evidence="6" type="ORF">CWN50_01640</name>
</gene>
<comment type="caution">
    <text evidence="6">The sequence shown here is derived from an EMBL/GenBank/DDBJ whole genome shotgun (WGS) entry which is preliminary data.</text>
</comment>
<dbReference type="Pfam" id="PF22174">
    <property type="entry name" value="NMB1110-like_C"/>
    <property type="match status" value="1"/>
</dbReference>
<evidence type="ECO:0000259" key="4">
    <source>
        <dbReference type="Pfam" id="PF22255"/>
    </source>
</evidence>
<dbReference type="InterPro" id="IPR053981">
    <property type="entry name" value="Gp44/GpP-like_2nd"/>
</dbReference>
<dbReference type="AlphaFoldDB" id="A0A2J4RLE7"/>
<reference evidence="6 7" key="2">
    <citation type="submission" date="2018-01" db="EMBL/GenBank/DDBJ databases">
        <title>Genomic study of Klebsiella pneumoniae.</title>
        <authorList>
            <person name="Yang Y."/>
            <person name="Bicalho R."/>
        </authorList>
    </citation>
    <scope>NUCLEOTIDE SEQUENCE [LARGE SCALE GENOMIC DNA]</scope>
    <source>
        <strain evidence="6 7">A11</strain>
    </source>
</reference>
<accession>A0A2J4RLE7</accession>
<proteinExistence type="predicted"/>
<dbReference type="Gene3D" id="2.30.300.10">
    <property type="entry name" value="Baseplate protein-like domain - beta roll fold"/>
    <property type="match status" value="1"/>
</dbReference>
<dbReference type="EMBL" id="PIDS01000022">
    <property type="protein sequence ID" value="PLL44180.1"/>
    <property type="molecule type" value="Genomic_DNA"/>
</dbReference>
<dbReference type="InterPro" id="IPR023399">
    <property type="entry name" value="Baseplate-like_2-layer_sand"/>
</dbReference>
<dbReference type="PIRSF" id="PIRSF004440">
    <property type="entry name" value="GpP"/>
    <property type="match status" value="1"/>
</dbReference>
<dbReference type="SUPFAM" id="SSF69279">
    <property type="entry name" value="Phage tail proteins"/>
    <property type="match status" value="2"/>
</dbReference>
<dbReference type="InterPro" id="IPR054482">
    <property type="entry name" value="NMB1110-like_3rd"/>
</dbReference>
<evidence type="ECO:0000313" key="6">
    <source>
        <dbReference type="EMBL" id="PLL44180.1"/>
    </source>
</evidence>
<feature type="domain" description="Tail protein NMB1110-like C-terminal" evidence="3">
    <location>
        <begin position="317"/>
        <end position="385"/>
    </location>
</feature>
<feature type="region of interest" description="Disordered" evidence="1">
    <location>
        <begin position="396"/>
        <end position="416"/>
    </location>
</feature>
<dbReference type="Pfam" id="PF22630">
    <property type="entry name" value="NMB1110_3rd"/>
    <property type="match status" value="1"/>
</dbReference>
<feature type="domain" description="Baseplate hub protein gp44-like N-terminal" evidence="2">
    <location>
        <begin position="16"/>
        <end position="100"/>
    </location>
</feature>
<dbReference type="Proteomes" id="UP000234505">
    <property type="component" value="Unassembled WGS sequence"/>
</dbReference>
<dbReference type="Gene3D" id="3.30.1920.10">
    <property type="entry name" value="Baseplate protein-like domains - 2 layer sandwich fold"/>
    <property type="match status" value="1"/>
</dbReference>
<evidence type="ECO:0000259" key="5">
    <source>
        <dbReference type="Pfam" id="PF22630"/>
    </source>
</evidence>
<organism evidence="6 7">
    <name type="scientific">Klebsiella michiganensis</name>
    <dbReference type="NCBI Taxonomy" id="1134687"/>
    <lineage>
        <taxon>Bacteria</taxon>
        <taxon>Pseudomonadati</taxon>
        <taxon>Pseudomonadota</taxon>
        <taxon>Gammaproteobacteria</taxon>
        <taxon>Enterobacterales</taxon>
        <taxon>Enterobacteriaceae</taxon>
        <taxon>Klebsiella/Raoultella group</taxon>
        <taxon>Klebsiella</taxon>
    </lineage>
</organism>
<dbReference type="InterPro" id="IPR049354">
    <property type="entry name" value="GpP-like_N"/>
</dbReference>
<reference evidence="6 7" key="1">
    <citation type="submission" date="2017-11" db="EMBL/GenBank/DDBJ databases">
        <authorList>
            <person name="Han C.G."/>
        </authorList>
    </citation>
    <scope>NUCLEOTIDE SEQUENCE [LARGE SCALE GENOMIC DNA]</scope>
    <source>
        <strain evidence="6 7">A11</strain>
    </source>
</reference>
<sequence length="416" mass="45254">MATQNKQAAQDIDLDKVSVIVGGKVHSDWSGYGIDSDFLIPADAWSMRLGLPAGIFPDGVARGVPVQVRVGPDVVMSGRIDRVSRTVSRDQVSLSVSGRDGAAILVDCASPLLTSRQTSLEEVIAQVVRPLGIKNIELHAESSIRNDKITTEPGERAWDILLRACAGRGLWPWFRPDGTLVIGGPDYTAAPVATLVMLRSGEGNNLLSLTDESSMERSFSRLTVLAQGHAHSTNNKKKLETGIIDVTSPASLTTTSDSDDAATDTELDTGIAETGQHGLQFVVEDPTVTYYRPQVMVMHDADDLEQVRYRARKMMADARLEGYSLIARVQGHRTSDGVLWEPGQRIHVISEPHGIDAVYFLMGREFTGGRPGGAVTTLRLKEDGVWIPDAWPKKKKARKGRKKKKLETGIVDVEPG</sequence>
<evidence type="ECO:0000259" key="2">
    <source>
        <dbReference type="Pfam" id="PF21683"/>
    </source>
</evidence>
<evidence type="ECO:0000256" key="1">
    <source>
        <dbReference type="SAM" id="MobiDB-lite"/>
    </source>
</evidence>
<dbReference type="InterPro" id="IPR054034">
    <property type="entry name" value="NMB1110-like_C"/>
</dbReference>
<feature type="domain" description="Tail protein NMB1110-like third" evidence="5">
    <location>
        <begin position="273"/>
        <end position="315"/>
    </location>
</feature>